<evidence type="ECO:0000256" key="9">
    <source>
        <dbReference type="PIRSR" id="PIRSR602401-1"/>
    </source>
</evidence>
<dbReference type="InterPro" id="IPR036396">
    <property type="entry name" value="Cyt_P450_sf"/>
</dbReference>
<evidence type="ECO:0000256" key="2">
    <source>
        <dbReference type="ARBA" id="ARBA00004167"/>
    </source>
</evidence>
<evidence type="ECO:0000256" key="4">
    <source>
        <dbReference type="ARBA" id="ARBA00022617"/>
    </source>
</evidence>
<dbReference type="STRING" id="4155.A0A022QBB4"/>
<proteinExistence type="inferred from homology"/>
<dbReference type="OrthoDB" id="908945at2759"/>
<protein>
    <submittedName>
        <fullName evidence="10">Uncharacterized protein</fullName>
    </submittedName>
</protein>
<dbReference type="GO" id="GO:0020037">
    <property type="term" value="F:heme binding"/>
    <property type="evidence" value="ECO:0007669"/>
    <property type="project" value="InterPro"/>
</dbReference>
<keyword evidence="5 9" id="KW-0479">Metal-binding</keyword>
<dbReference type="InterPro" id="IPR002401">
    <property type="entry name" value="Cyt_P450_E_grp-I"/>
</dbReference>
<keyword evidence="11" id="KW-1185">Reference proteome</keyword>
<dbReference type="GO" id="GO:0016705">
    <property type="term" value="F:oxidoreductase activity, acting on paired donors, with incorporation or reduction of molecular oxygen"/>
    <property type="evidence" value="ECO:0007669"/>
    <property type="project" value="InterPro"/>
</dbReference>
<keyword evidence="6" id="KW-0560">Oxidoreductase</keyword>
<evidence type="ECO:0000313" key="10">
    <source>
        <dbReference type="EMBL" id="EYU25266.1"/>
    </source>
</evidence>
<dbReference type="KEGG" id="egt:105971586"/>
<feature type="binding site" description="axial binding residue" evidence="9">
    <location>
        <position position="130"/>
    </location>
    <ligand>
        <name>heme</name>
        <dbReference type="ChEBI" id="CHEBI:30413"/>
    </ligand>
    <ligandPart>
        <name>Fe</name>
        <dbReference type="ChEBI" id="CHEBI:18248"/>
    </ligandPart>
</feature>
<reference evidence="10 11" key="1">
    <citation type="journal article" date="2013" name="Proc. Natl. Acad. Sci. U.S.A.">
        <title>Fine-scale variation in meiotic recombination in Mimulus inferred from population shotgun sequencing.</title>
        <authorList>
            <person name="Hellsten U."/>
            <person name="Wright K.M."/>
            <person name="Jenkins J."/>
            <person name="Shu S."/>
            <person name="Yuan Y."/>
            <person name="Wessler S.R."/>
            <person name="Schmutz J."/>
            <person name="Willis J.H."/>
            <person name="Rokhsar D.S."/>
        </authorList>
    </citation>
    <scope>NUCLEOTIDE SEQUENCE [LARGE SCALE GENOMIC DNA]</scope>
    <source>
        <strain evidence="11">cv. DUN x IM62</strain>
    </source>
</reference>
<dbReference type="PANTHER" id="PTHR47951:SF7">
    <property type="entry name" value="FLAVONOID 3',5'-HYDROXYLASE-LIKE ISOFORM X1"/>
    <property type="match status" value="1"/>
</dbReference>
<dbReference type="GO" id="GO:0005506">
    <property type="term" value="F:iron ion binding"/>
    <property type="evidence" value="ECO:0007669"/>
    <property type="project" value="InterPro"/>
</dbReference>
<dbReference type="GO" id="GO:0016020">
    <property type="term" value="C:membrane"/>
    <property type="evidence" value="ECO:0007669"/>
    <property type="project" value="UniProtKB-SubCell"/>
</dbReference>
<dbReference type="AlphaFoldDB" id="A0A022QBB4"/>
<accession>A0A022QBB4</accession>
<dbReference type="SUPFAM" id="SSF48264">
    <property type="entry name" value="Cytochrome P450"/>
    <property type="match status" value="1"/>
</dbReference>
<dbReference type="EMBL" id="KI632061">
    <property type="protein sequence ID" value="EYU25266.1"/>
    <property type="molecule type" value="Genomic_DNA"/>
</dbReference>
<dbReference type="PhylomeDB" id="A0A022QBB4"/>
<name>A0A022QBB4_ERYGU</name>
<dbReference type="GO" id="GO:0016491">
    <property type="term" value="F:oxidoreductase activity"/>
    <property type="evidence" value="ECO:0000318"/>
    <property type="project" value="GO_Central"/>
</dbReference>
<sequence length="190" mass="21295">MAELMLHPTVMSKAHKELSDIVGLNNTVEESHIPKLKYLEAVVKETMRLHPAIPLLIPRSPSQSSTVGGYTIPRNTMVFINVRSIQRDPSIWDNPLEFKPERFLDGESGKCDFRGNHFHYLPFGSGRRICTGIPLAERMLTHLLASLLHSFDWEIPKGESTLDMSEAFGIVLRKATPLVGIPNPRLNGSN</sequence>
<dbReference type="PRINTS" id="PR00463">
    <property type="entry name" value="EP450I"/>
</dbReference>
<gene>
    <name evidence="10" type="ORF">MIMGU_mgv11b017547mg</name>
</gene>
<comment type="cofactor">
    <cofactor evidence="1 9">
        <name>heme</name>
        <dbReference type="ChEBI" id="CHEBI:30413"/>
    </cofactor>
</comment>
<dbReference type="Proteomes" id="UP000030748">
    <property type="component" value="Unassembled WGS sequence"/>
</dbReference>
<dbReference type="Gene3D" id="1.10.630.10">
    <property type="entry name" value="Cytochrome P450"/>
    <property type="match status" value="1"/>
</dbReference>
<keyword evidence="8" id="KW-0503">Monooxygenase</keyword>
<evidence type="ECO:0000256" key="3">
    <source>
        <dbReference type="ARBA" id="ARBA00010617"/>
    </source>
</evidence>
<dbReference type="PRINTS" id="PR00385">
    <property type="entry name" value="P450"/>
</dbReference>
<dbReference type="PANTHER" id="PTHR47951">
    <property type="entry name" value="OS08G0547900 PROTEIN"/>
    <property type="match status" value="1"/>
</dbReference>
<dbReference type="Pfam" id="PF00067">
    <property type="entry name" value="p450"/>
    <property type="match status" value="1"/>
</dbReference>
<comment type="similarity">
    <text evidence="3">Belongs to the cytochrome P450 family.</text>
</comment>
<keyword evidence="4 9" id="KW-0349">Heme</keyword>
<dbReference type="OMA" id="RIWINAW"/>
<dbReference type="FunFam" id="1.10.630.10:FF:000126">
    <property type="entry name" value="Predicted protein"/>
    <property type="match status" value="1"/>
</dbReference>
<keyword evidence="7 9" id="KW-0408">Iron</keyword>
<evidence type="ECO:0000256" key="8">
    <source>
        <dbReference type="ARBA" id="ARBA00023033"/>
    </source>
</evidence>
<dbReference type="InterPro" id="IPR001128">
    <property type="entry name" value="Cyt_P450"/>
</dbReference>
<evidence type="ECO:0000256" key="6">
    <source>
        <dbReference type="ARBA" id="ARBA00023002"/>
    </source>
</evidence>
<evidence type="ECO:0000313" key="11">
    <source>
        <dbReference type="Proteomes" id="UP000030748"/>
    </source>
</evidence>
<organism evidence="10 11">
    <name type="scientific">Erythranthe guttata</name>
    <name type="common">Yellow monkey flower</name>
    <name type="synonym">Mimulus guttatus</name>
    <dbReference type="NCBI Taxonomy" id="4155"/>
    <lineage>
        <taxon>Eukaryota</taxon>
        <taxon>Viridiplantae</taxon>
        <taxon>Streptophyta</taxon>
        <taxon>Embryophyta</taxon>
        <taxon>Tracheophyta</taxon>
        <taxon>Spermatophyta</taxon>
        <taxon>Magnoliopsida</taxon>
        <taxon>eudicotyledons</taxon>
        <taxon>Gunneridae</taxon>
        <taxon>Pentapetalae</taxon>
        <taxon>asterids</taxon>
        <taxon>lamiids</taxon>
        <taxon>Lamiales</taxon>
        <taxon>Phrymaceae</taxon>
        <taxon>Erythranthe</taxon>
    </lineage>
</organism>
<dbReference type="GO" id="GO:0004497">
    <property type="term" value="F:monooxygenase activity"/>
    <property type="evidence" value="ECO:0007669"/>
    <property type="project" value="UniProtKB-KW"/>
</dbReference>
<evidence type="ECO:0000256" key="5">
    <source>
        <dbReference type="ARBA" id="ARBA00022723"/>
    </source>
</evidence>
<dbReference type="eggNOG" id="KOG0156">
    <property type="taxonomic scope" value="Eukaryota"/>
</dbReference>
<evidence type="ECO:0000256" key="7">
    <source>
        <dbReference type="ARBA" id="ARBA00023004"/>
    </source>
</evidence>
<evidence type="ECO:0000256" key="1">
    <source>
        <dbReference type="ARBA" id="ARBA00001971"/>
    </source>
</evidence>
<comment type="subcellular location">
    <subcellularLocation>
        <location evidence="2">Membrane</location>
        <topology evidence="2">Single-pass membrane protein</topology>
    </subcellularLocation>
</comment>